<keyword evidence="2" id="KW-1185">Reference proteome</keyword>
<evidence type="ECO:0000313" key="2">
    <source>
        <dbReference type="Proteomes" id="UP000541470"/>
    </source>
</evidence>
<comment type="caution">
    <text evidence="1">The sequence shown here is derived from an EMBL/GenBank/DDBJ whole genome shotgun (WGS) entry which is preliminary data.</text>
</comment>
<sequence>MVSAIRYLWPAPGLSLRGINRFLVRLLGRDDMWSETLPDGVKEDLGLVDGRPSLNRNDAYWSAARRHGDWMRSGPL</sequence>
<dbReference type="RefSeq" id="WP_169586719.1">
    <property type="nucleotide sequence ID" value="NZ_JABBGK010000001.1"/>
</dbReference>
<protein>
    <submittedName>
        <fullName evidence="1">Uncharacterized protein</fullName>
    </submittedName>
</protein>
<proteinExistence type="predicted"/>
<dbReference type="AlphaFoldDB" id="A0A7Y0FUL5"/>
<organism evidence="1 2">
    <name type="scientific">Rhizobium terricola</name>
    <dbReference type="NCBI Taxonomy" id="2728849"/>
    <lineage>
        <taxon>Bacteria</taxon>
        <taxon>Pseudomonadati</taxon>
        <taxon>Pseudomonadota</taxon>
        <taxon>Alphaproteobacteria</taxon>
        <taxon>Hyphomicrobiales</taxon>
        <taxon>Rhizobiaceae</taxon>
        <taxon>Rhizobium/Agrobacterium group</taxon>
        <taxon>Rhizobium</taxon>
    </lineage>
</organism>
<dbReference type="Proteomes" id="UP000541470">
    <property type="component" value="Unassembled WGS sequence"/>
</dbReference>
<dbReference type="EMBL" id="JABBGK010000001">
    <property type="protein sequence ID" value="NML72871.1"/>
    <property type="molecule type" value="Genomic_DNA"/>
</dbReference>
<evidence type="ECO:0000313" key="1">
    <source>
        <dbReference type="EMBL" id="NML72871.1"/>
    </source>
</evidence>
<gene>
    <name evidence="1" type="ORF">HHL25_01905</name>
</gene>
<reference evidence="1 2" key="1">
    <citation type="submission" date="2020-04" db="EMBL/GenBank/DDBJ databases">
        <title>Rhizobium sp. S-51 isolated from soil.</title>
        <authorList>
            <person name="Dahal R.H."/>
        </authorList>
    </citation>
    <scope>NUCLEOTIDE SEQUENCE [LARGE SCALE GENOMIC DNA]</scope>
    <source>
        <strain evidence="1 2">S-51</strain>
    </source>
</reference>
<accession>A0A7Y0FUL5</accession>
<name>A0A7Y0FUL5_9HYPH</name>